<dbReference type="GO" id="GO:0016740">
    <property type="term" value="F:transferase activity"/>
    <property type="evidence" value="ECO:0007669"/>
    <property type="project" value="UniProtKB-KW"/>
</dbReference>
<keyword evidence="5 6" id="KW-0472">Membrane</keyword>
<comment type="caution">
    <text evidence="8">The sequence shown here is derived from an EMBL/GenBank/DDBJ whole genome shotgun (WGS) entry which is preliminary data.</text>
</comment>
<evidence type="ECO:0000256" key="6">
    <source>
        <dbReference type="SAM" id="Phobius"/>
    </source>
</evidence>
<feature type="transmembrane region" description="Helical" evidence="6">
    <location>
        <begin position="44"/>
        <end position="64"/>
    </location>
</feature>
<evidence type="ECO:0000313" key="9">
    <source>
        <dbReference type="Proteomes" id="UP000053923"/>
    </source>
</evidence>
<proteinExistence type="inferred from homology"/>
<accession>A0A0X3UTG8</accession>
<dbReference type="PANTHER" id="PTHR38459">
    <property type="entry name" value="PROPHAGE BACTOPRENOL-LINKED GLUCOSE TRANSLOCASE HOMOLOG"/>
    <property type="match status" value="1"/>
</dbReference>
<dbReference type="GO" id="GO:0000271">
    <property type="term" value="P:polysaccharide biosynthetic process"/>
    <property type="evidence" value="ECO:0007669"/>
    <property type="project" value="InterPro"/>
</dbReference>
<dbReference type="Proteomes" id="UP000053923">
    <property type="component" value="Unassembled WGS sequence"/>
</dbReference>
<protein>
    <submittedName>
        <fullName evidence="8">Glycosyl transferase family 2</fullName>
    </submittedName>
</protein>
<evidence type="ECO:0000256" key="1">
    <source>
        <dbReference type="ARBA" id="ARBA00004141"/>
    </source>
</evidence>
<organism evidence="8 9">
    <name type="scientific">Streptomyces regalis</name>
    <dbReference type="NCBI Taxonomy" id="68262"/>
    <lineage>
        <taxon>Bacteria</taxon>
        <taxon>Bacillati</taxon>
        <taxon>Actinomycetota</taxon>
        <taxon>Actinomycetes</taxon>
        <taxon>Kitasatosporales</taxon>
        <taxon>Streptomycetaceae</taxon>
        <taxon>Streptomyces</taxon>
    </lineage>
</organism>
<keyword evidence="9" id="KW-1185">Reference proteome</keyword>
<comment type="similarity">
    <text evidence="2">Belongs to the GtrA family.</text>
</comment>
<evidence type="ECO:0000256" key="5">
    <source>
        <dbReference type="ARBA" id="ARBA00023136"/>
    </source>
</evidence>
<gene>
    <name evidence="8" type="ORF">ADL12_19855</name>
</gene>
<dbReference type="EMBL" id="LLZG01000153">
    <property type="protein sequence ID" value="KUL35447.1"/>
    <property type="molecule type" value="Genomic_DNA"/>
</dbReference>
<dbReference type="PANTHER" id="PTHR38459:SF1">
    <property type="entry name" value="PROPHAGE BACTOPRENOL-LINKED GLUCOSE TRANSLOCASE HOMOLOG"/>
    <property type="match status" value="1"/>
</dbReference>
<reference evidence="9" key="1">
    <citation type="submission" date="2015-10" db="EMBL/GenBank/DDBJ databases">
        <authorList>
            <person name="Ju K.-S."/>
            <person name="Doroghazi J.R."/>
            <person name="Metcalf W.W."/>
        </authorList>
    </citation>
    <scope>NUCLEOTIDE SEQUENCE [LARGE SCALE GENOMIC DNA]</scope>
    <source>
        <strain evidence="9">NRRL 3151</strain>
    </source>
</reference>
<dbReference type="RefSeq" id="WP_062704016.1">
    <property type="nucleotide sequence ID" value="NZ_LLZG01000153.1"/>
</dbReference>
<dbReference type="AlphaFoldDB" id="A0A0X3UTG8"/>
<name>A0A0X3UTG8_9ACTN</name>
<keyword evidence="3 6" id="KW-0812">Transmembrane</keyword>
<evidence type="ECO:0000256" key="4">
    <source>
        <dbReference type="ARBA" id="ARBA00022989"/>
    </source>
</evidence>
<sequence>MSRAWGGRTTGLLTNRILRFAVVGGAGTVVNTAALYVLHRPLGVPLVAASALAVEFAVVHNYLLNDWWTFAARAPSLRRFGKFNLSMLVGLAVNVLALWALVHGGVHLVVANLLAIGAAFSVNYASSALWVWGRNR</sequence>
<evidence type="ECO:0000259" key="7">
    <source>
        <dbReference type="Pfam" id="PF04138"/>
    </source>
</evidence>
<dbReference type="GO" id="GO:0005886">
    <property type="term" value="C:plasma membrane"/>
    <property type="evidence" value="ECO:0007669"/>
    <property type="project" value="TreeGrafter"/>
</dbReference>
<comment type="subcellular location">
    <subcellularLocation>
        <location evidence="1">Membrane</location>
        <topology evidence="1">Multi-pass membrane protein</topology>
    </subcellularLocation>
</comment>
<keyword evidence="4 6" id="KW-1133">Transmembrane helix</keyword>
<dbReference type="InterPro" id="IPR051401">
    <property type="entry name" value="GtrA_CellWall_Glycosyl"/>
</dbReference>
<feature type="transmembrane region" description="Helical" evidence="6">
    <location>
        <begin position="108"/>
        <end position="132"/>
    </location>
</feature>
<evidence type="ECO:0000256" key="2">
    <source>
        <dbReference type="ARBA" id="ARBA00009399"/>
    </source>
</evidence>
<dbReference type="Pfam" id="PF04138">
    <property type="entry name" value="GtrA_DPMS_TM"/>
    <property type="match status" value="1"/>
</dbReference>
<keyword evidence="8" id="KW-0808">Transferase</keyword>
<evidence type="ECO:0000313" key="8">
    <source>
        <dbReference type="EMBL" id="KUL35447.1"/>
    </source>
</evidence>
<feature type="transmembrane region" description="Helical" evidence="6">
    <location>
        <begin position="20"/>
        <end position="38"/>
    </location>
</feature>
<dbReference type="InterPro" id="IPR007267">
    <property type="entry name" value="GtrA_DPMS_TM"/>
</dbReference>
<evidence type="ECO:0000256" key="3">
    <source>
        <dbReference type="ARBA" id="ARBA00022692"/>
    </source>
</evidence>
<feature type="transmembrane region" description="Helical" evidence="6">
    <location>
        <begin position="85"/>
        <end position="102"/>
    </location>
</feature>
<feature type="domain" description="GtrA/DPMS transmembrane" evidence="7">
    <location>
        <begin position="19"/>
        <end position="132"/>
    </location>
</feature>